<protein>
    <submittedName>
        <fullName evidence="2">Uncharacterized protein DUF3298</fullName>
    </submittedName>
</protein>
<organism evidence="2 3">
    <name type="scientific">Psychrobacter immobilis</name>
    <dbReference type="NCBI Taxonomy" id="498"/>
    <lineage>
        <taxon>Bacteria</taxon>
        <taxon>Pseudomonadati</taxon>
        <taxon>Pseudomonadota</taxon>
        <taxon>Gammaproteobacteria</taxon>
        <taxon>Moraxellales</taxon>
        <taxon>Moraxellaceae</taxon>
        <taxon>Psychrobacter</taxon>
    </lineage>
</organism>
<dbReference type="Proteomes" id="UP000245655">
    <property type="component" value="Unassembled WGS sequence"/>
</dbReference>
<dbReference type="Pfam" id="PF11738">
    <property type="entry name" value="DUF3298"/>
    <property type="match status" value="1"/>
</dbReference>
<dbReference type="EMBL" id="QGGM01000006">
    <property type="protein sequence ID" value="PWK12980.1"/>
    <property type="molecule type" value="Genomic_DNA"/>
</dbReference>
<name>A0A2V2A382_PSYIM</name>
<dbReference type="InterPro" id="IPR021729">
    <property type="entry name" value="DUF3298"/>
</dbReference>
<comment type="caution">
    <text evidence="2">The sequence shown here is derived from an EMBL/GenBank/DDBJ whole genome shotgun (WGS) entry which is preliminary data.</text>
</comment>
<dbReference type="Gene3D" id="3.30.565.40">
    <property type="entry name" value="Fervidobacterium nodosum Rt17-B1 like"/>
    <property type="match status" value="1"/>
</dbReference>
<reference evidence="2 3" key="1">
    <citation type="submission" date="2018-05" db="EMBL/GenBank/DDBJ databases">
        <title>Genomic Encyclopedia of Type Strains, Phase IV (KMG-IV): sequencing the most valuable type-strain genomes for metagenomic binning, comparative biology and taxonomic classification.</title>
        <authorList>
            <person name="Goeker M."/>
        </authorList>
    </citation>
    <scope>NUCLEOTIDE SEQUENCE [LARGE SCALE GENOMIC DNA]</scope>
    <source>
        <strain evidence="2 3">DSM 7229</strain>
    </source>
</reference>
<evidence type="ECO:0000313" key="2">
    <source>
        <dbReference type="EMBL" id="PWK12980.1"/>
    </source>
</evidence>
<dbReference type="AlphaFoldDB" id="A0A2V2A382"/>
<proteinExistence type="predicted"/>
<feature type="domain" description="DUF3298" evidence="1">
    <location>
        <begin position="196"/>
        <end position="271"/>
    </location>
</feature>
<dbReference type="RefSeq" id="WP_109591055.1">
    <property type="nucleotide sequence ID" value="NZ_CAJGZY010000007.1"/>
</dbReference>
<dbReference type="GeneID" id="60255175"/>
<keyword evidence="3" id="KW-1185">Reference proteome</keyword>
<accession>A0A2V2A382</accession>
<dbReference type="Gene3D" id="3.90.640.20">
    <property type="entry name" value="Heat-shock cognate protein, ATPase"/>
    <property type="match status" value="1"/>
</dbReference>
<dbReference type="InterPro" id="IPR037126">
    <property type="entry name" value="PdaC/RsiV-like_sf"/>
</dbReference>
<evidence type="ECO:0000313" key="3">
    <source>
        <dbReference type="Proteomes" id="UP000245655"/>
    </source>
</evidence>
<sequence>MNAANQIDINQPTMNPHLSMTASRSRLLRLLAGSLLLGSIAMPANAGNLISSTDYLEYELPKKVQAQCIERDNCPEIDIKYLKTNHGWINDIANARINNLVVNSKPTESAPIKTNVNQTMVKAAIDDFASSQFIDMPEGSSWAYSLMVTPEYLGHVSDFELFEINTYVFTGGAHGMPYSEYLIFDLGTKKQVTLEDMLQSGKESRFKALAYDAYKTWVKTVDDDVSSYEKNWPFTLSDNVTLTDKGIDIRYQHYAIGPYAYGMPVLSIPYSKLDGVIKPHFIPK</sequence>
<gene>
    <name evidence="2" type="ORF">C8D84_106110</name>
</gene>
<evidence type="ECO:0000259" key="1">
    <source>
        <dbReference type="Pfam" id="PF11738"/>
    </source>
</evidence>